<evidence type="ECO:0000313" key="1">
    <source>
        <dbReference type="EMBL" id="MBA4452792.1"/>
    </source>
</evidence>
<accession>A0AC60VZF9</accession>
<organism evidence="1 2">
    <name type="scientific">Candidatus Nitrosomaritimum aestuariumsis</name>
    <dbReference type="NCBI Taxonomy" id="3342354"/>
    <lineage>
        <taxon>Archaea</taxon>
        <taxon>Nitrososphaerota</taxon>
        <taxon>Nitrososphaeria</taxon>
        <taxon>Nitrosopumilales</taxon>
        <taxon>Nitrosopumilaceae</taxon>
        <taxon>Candidatus Nitrosomaritimum</taxon>
    </lineage>
</organism>
<protein>
    <submittedName>
        <fullName evidence="1">Response regulator</fullName>
    </submittedName>
</protein>
<evidence type="ECO:0000313" key="2">
    <source>
        <dbReference type="Proteomes" id="UP000559653"/>
    </source>
</evidence>
<name>A0AC60VZF9_9ARCH</name>
<gene>
    <name evidence="1" type="ORF">H2B03_06470</name>
</gene>
<proteinExistence type="predicted"/>
<comment type="caution">
    <text evidence="1">The sequence shown here is derived from an EMBL/GenBank/DDBJ whole genome shotgun (WGS) entry which is preliminary data.</text>
</comment>
<dbReference type="EMBL" id="JACEMZ010000044">
    <property type="protein sequence ID" value="MBA4452792.1"/>
    <property type="molecule type" value="Genomic_DNA"/>
</dbReference>
<dbReference type="Proteomes" id="UP000559653">
    <property type="component" value="Unassembled WGS sequence"/>
</dbReference>
<reference evidence="1 2" key="1">
    <citation type="journal article" date="2020" name="Appl. Environ. Microbiol.">
        <title>Genomic Characteristics of a Novel Species of Ammonia-Oxidizing Archaea from the Jiulong River Estuary.</title>
        <authorList>
            <person name="Zou D."/>
            <person name="Wan R."/>
            <person name="Han L."/>
            <person name="Xu M.N."/>
            <person name="Liu Y."/>
            <person name="Liu H."/>
            <person name="Kao S.J."/>
            <person name="Li M."/>
        </authorList>
    </citation>
    <scope>NUCLEOTIDE SEQUENCE [LARGE SCALE GENOMIC DNA]</scope>
    <source>
        <strain evidence="1">W1bin1</strain>
    </source>
</reference>
<sequence length="119" mass="13217">MKILCVDDDADIATLMDNVLSANGNFVTTCNGGADALTQIQHNDFNLIFLDLEMPEMSGRDVIDSLSESGIIDLNKIVILTANDLEEQEQRKYEKLGIQEILQKPMSLDGILEAVKKFE</sequence>